<keyword evidence="3" id="KW-0175">Coiled coil</keyword>
<dbReference type="Gene3D" id="1.25.40.20">
    <property type="entry name" value="Ankyrin repeat-containing domain"/>
    <property type="match status" value="1"/>
</dbReference>
<feature type="compositionally biased region" description="Low complexity" evidence="4">
    <location>
        <begin position="1159"/>
        <end position="1171"/>
    </location>
</feature>
<evidence type="ECO:0000256" key="1">
    <source>
        <dbReference type="ARBA" id="ARBA00022737"/>
    </source>
</evidence>
<feature type="domain" description="BTB" evidence="5">
    <location>
        <begin position="883"/>
        <end position="950"/>
    </location>
</feature>
<dbReference type="EMBL" id="MCOG01000382">
    <property type="protein sequence ID" value="ORY11372.1"/>
    <property type="molecule type" value="Genomic_DNA"/>
</dbReference>
<dbReference type="InterPro" id="IPR011333">
    <property type="entry name" value="SKP1/BTB/POZ_sf"/>
</dbReference>
<dbReference type="InterPro" id="IPR000210">
    <property type="entry name" value="BTB/POZ_dom"/>
</dbReference>
<dbReference type="PANTHER" id="PTHR22872">
    <property type="entry name" value="BTK-BINDING PROTEIN-RELATED"/>
    <property type="match status" value="1"/>
</dbReference>
<evidence type="ECO:0000313" key="6">
    <source>
        <dbReference type="EMBL" id="ORY11372.1"/>
    </source>
</evidence>
<dbReference type="Gene3D" id="3.30.710.10">
    <property type="entry name" value="Potassium Channel Kv1.1, Chain A"/>
    <property type="match status" value="2"/>
</dbReference>
<dbReference type="InterPro" id="IPR002110">
    <property type="entry name" value="Ankyrin_rpt"/>
</dbReference>
<gene>
    <name evidence="6" type="ORF">LY90DRAFT_677886</name>
</gene>
<feature type="region of interest" description="Disordered" evidence="4">
    <location>
        <begin position="1159"/>
        <end position="1200"/>
    </location>
</feature>
<dbReference type="InterPro" id="IPR000408">
    <property type="entry name" value="Reg_chr_condens"/>
</dbReference>
<reference evidence="6 7" key="1">
    <citation type="submission" date="2016-08" db="EMBL/GenBank/DDBJ databases">
        <title>A Parts List for Fungal Cellulosomes Revealed by Comparative Genomics.</title>
        <authorList>
            <consortium name="DOE Joint Genome Institute"/>
            <person name="Haitjema C.H."/>
            <person name="Gilmore S.P."/>
            <person name="Henske J.K."/>
            <person name="Solomon K.V."/>
            <person name="De Groot R."/>
            <person name="Kuo A."/>
            <person name="Mondo S.J."/>
            <person name="Salamov A.A."/>
            <person name="Labutti K."/>
            <person name="Zhao Z."/>
            <person name="Chiniquy J."/>
            <person name="Barry K."/>
            <person name="Brewer H.M."/>
            <person name="Purvine S.O."/>
            <person name="Wright A.T."/>
            <person name="Boxma B."/>
            <person name="Van Alen T."/>
            <person name="Hackstein J.H."/>
            <person name="Baker S.E."/>
            <person name="Grigoriev I.V."/>
            <person name="O'Malley M.A."/>
        </authorList>
    </citation>
    <scope>NUCLEOTIDE SEQUENCE [LARGE SCALE GENOMIC DNA]</scope>
    <source>
        <strain evidence="6 7">G1</strain>
    </source>
</reference>
<dbReference type="Pfam" id="PF00415">
    <property type="entry name" value="RCC1"/>
    <property type="match status" value="1"/>
</dbReference>
<dbReference type="PROSITE" id="PS50012">
    <property type="entry name" value="RCC1_3"/>
    <property type="match status" value="1"/>
</dbReference>
<dbReference type="PROSITE" id="PS50097">
    <property type="entry name" value="BTB"/>
    <property type="match status" value="2"/>
</dbReference>
<feature type="region of interest" description="Disordered" evidence="4">
    <location>
        <begin position="1311"/>
        <end position="1334"/>
    </location>
</feature>
<dbReference type="Pfam" id="PF13540">
    <property type="entry name" value="RCC1_2"/>
    <property type="match status" value="1"/>
</dbReference>
<dbReference type="PANTHER" id="PTHR22872:SF2">
    <property type="entry name" value="INHIBITOR OF BRUTON TYROSINE KINASE"/>
    <property type="match status" value="1"/>
</dbReference>
<dbReference type="Proteomes" id="UP000193920">
    <property type="component" value="Unassembled WGS sequence"/>
</dbReference>
<name>A0A1Y1ZM91_9FUNG</name>
<dbReference type="SUPFAM" id="SSF50985">
    <property type="entry name" value="RCC1/BLIP-II"/>
    <property type="match status" value="1"/>
</dbReference>
<evidence type="ECO:0000256" key="3">
    <source>
        <dbReference type="SAM" id="Coils"/>
    </source>
</evidence>
<evidence type="ECO:0000256" key="2">
    <source>
        <dbReference type="PROSITE-ProRule" id="PRU00235"/>
    </source>
</evidence>
<evidence type="ECO:0000313" key="7">
    <source>
        <dbReference type="Proteomes" id="UP000193920"/>
    </source>
</evidence>
<dbReference type="CDD" id="cd18186">
    <property type="entry name" value="BTB_POZ_ZBTB_KLHL-like"/>
    <property type="match status" value="2"/>
</dbReference>
<dbReference type="InterPro" id="IPR051625">
    <property type="entry name" value="Signaling_Regulatory_Domain"/>
</dbReference>
<organism evidence="6 7">
    <name type="scientific">Neocallimastix californiae</name>
    <dbReference type="NCBI Taxonomy" id="1754190"/>
    <lineage>
        <taxon>Eukaryota</taxon>
        <taxon>Fungi</taxon>
        <taxon>Fungi incertae sedis</taxon>
        <taxon>Chytridiomycota</taxon>
        <taxon>Chytridiomycota incertae sedis</taxon>
        <taxon>Neocallimastigomycetes</taxon>
        <taxon>Neocallimastigales</taxon>
        <taxon>Neocallimastigaceae</taxon>
        <taxon>Neocallimastix</taxon>
    </lineage>
</organism>
<accession>A0A1Y1ZM91</accession>
<feature type="compositionally biased region" description="Basic and acidic residues" evidence="4">
    <location>
        <begin position="1120"/>
        <end position="1132"/>
    </location>
</feature>
<feature type="domain" description="BTB" evidence="5">
    <location>
        <begin position="677"/>
        <end position="802"/>
    </location>
</feature>
<keyword evidence="7" id="KW-1185">Reference proteome</keyword>
<protein>
    <recommendedName>
        <fullName evidence="5">BTB domain-containing protein</fullName>
    </recommendedName>
</protein>
<dbReference type="InterPro" id="IPR036770">
    <property type="entry name" value="Ankyrin_rpt-contain_sf"/>
</dbReference>
<feature type="repeat" description="RCC1" evidence="2">
    <location>
        <begin position="317"/>
        <end position="370"/>
    </location>
</feature>
<dbReference type="SMART" id="SM00225">
    <property type="entry name" value="BTB"/>
    <property type="match status" value="2"/>
</dbReference>
<feature type="compositionally biased region" description="Basic residues" evidence="4">
    <location>
        <begin position="1102"/>
        <end position="1114"/>
    </location>
</feature>
<feature type="compositionally biased region" description="Low complexity" evidence="4">
    <location>
        <begin position="1184"/>
        <end position="1193"/>
    </location>
</feature>
<comment type="caution">
    <text evidence="6">The sequence shown here is derived from an EMBL/GenBank/DDBJ whole genome shotgun (WGS) entry which is preliminary data.</text>
</comment>
<dbReference type="STRING" id="1754190.A0A1Y1ZM91"/>
<feature type="region of interest" description="Disordered" evidence="4">
    <location>
        <begin position="1102"/>
        <end position="1136"/>
    </location>
</feature>
<dbReference type="OrthoDB" id="1893551at2759"/>
<sequence length="1505" mass="171040">MSDIIYKCVLQHDIDQLRSLLKKQPNSKDVNYYSSFTGQTPLLLACSLDQRDSLLALIQCPLVNVNLQDLESGYTALHYCLYNGKLQYTVDILKFRRADCNLALKDKEGMTCFDLLSSSFKTLQKVKIDNHKYNIKKNGSSFELLNTENINSDADTELEDEDKNLNNVLDSDSDGNYKISDEELSDKLENEDSLKCQPSMSLWTWGSNSNYVLGHNNTDNRTTPESVSLDLPLKNNDKNIHSIQLFTPLIYKTAMSKFHTATKIGNEVQLCGHGKIGRLGFGNESTQFNLKTLKINNCQIKDFSVGYNHTLFIGNNGELYSCGDNTFGQLGYENENSIMETTPREVQSLKKVPIIKASSCKYHNLVLGRNGSLYSWGLNLGQIGHPAKYDIIKTPKRVSLIIQQDIIDVKTCVTASACLLSSYNVILLVNYTTQKLNFVIPPKPLSLLTPQNVEIANRKSYLKKKNLQKTKITTIESDQNNHFIALSESGDIYTWKVDISKGKGGSDEKKIPGEKLKHKSSIGNVTTNIGRAAIPGEIAYILNSKEADLIDVSDAYLVYSTERNYMKPLKIAIGIDGNILYSTKLGDVFFGVPKNKNDFKDIALKPNSKFYKFKKIPALQHIVDVFANSSGAYGAIRSDYRPKLIPSIKGTLNEDLIELYQTTANFIDKNVLINGLYDVVFQTADNIYHYAHSSILAARSDYFYELFVLQQFKNNPSVNINAKNNQIIKELNNNDKGLVVEVLHEEIINDVIIFIATQLRNISSSKKLNDIYRNNIYIYNLKGIRSQSLNVLLKFIYSDNFDNIIMKQRYIDKDGRKCYEDFDILAKTFKCHDTRNKLPTTTYKLTSNIYISEQLTQIHNFTQFDYSKQIERMWHDTGLLKLSDVILKLKDNIYLPVHRSVLSKRCRFFEVILAMNSIWIHRDQNYDNKIIINLSHVKLEIMGFILRYIYGDFGVEQFEHRFQKHIEEIYRVPCQKLEDHIDLLIEVLILADELMLDELIDICSRVLCSVLDINNVIDILQISEKYNAYKLKDSCIQFICSNLVTLIENGKIDILNHEILYEIQTALQQYQNRKFKFTRGENSYYKRIKNLAEDYVNQKKIKEKGKRSEKKSRKNSTLNKGKEKGKEAKDEELWQPSQEDIQEQILIYQLAMAEKESLKNNSNSLSSISNNNKKKKKSGKGKEIVSSTSSLSTNATNKDSSKELYDLSIVNEIQNEIEKNSVTHVSSSSTDNALNSNSIDTFNVNDDEANNNSSNKLSKSKKVKYSKLDLFSSEPSNKGAWETVSPSPVNINKVSPIKITNQTLKNSISPVSNKVSATSPPSSSTSKGWANISNIDSDKKENSVLSFKEIMKLEQQKENNLNTTNSNKNNNSFKGFQKLSQKERKKASKLQNTEIVTSTEKVAWGGAGLISNKPKIPSVLSLQHRNDIASGSISKKTTVSNNPWANRSFITIQQEQLKSQKEQQKKLNKSLAQIQTEERAIEAILSFYKQTSNLENGEWFSVTTI</sequence>
<feature type="coiled-coil region" evidence="3">
    <location>
        <begin position="1450"/>
        <end position="1477"/>
    </location>
</feature>
<evidence type="ECO:0000256" key="4">
    <source>
        <dbReference type="SAM" id="MobiDB-lite"/>
    </source>
</evidence>
<dbReference type="Pfam" id="PF00651">
    <property type="entry name" value="BTB"/>
    <property type="match status" value="2"/>
</dbReference>
<dbReference type="SUPFAM" id="SSF54695">
    <property type="entry name" value="POZ domain"/>
    <property type="match status" value="2"/>
</dbReference>
<dbReference type="SUPFAM" id="SSF48403">
    <property type="entry name" value="Ankyrin repeat"/>
    <property type="match status" value="1"/>
</dbReference>
<dbReference type="InterPro" id="IPR009091">
    <property type="entry name" value="RCC1/BLIP-II"/>
</dbReference>
<dbReference type="CDD" id="cd18500">
    <property type="entry name" value="BACK_IBtk"/>
    <property type="match status" value="1"/>
</dbReference>
<dbReference type="Gene3D" id="6.10.250.3030">
    <property type="match status" value="1"/>
</dbReference>
<feature type="compositionally biased region" description="Low complexity" evidence="4">
    <location>
        <begin position="1316"/>
        <end position="1326"/>
    </location>
</feature>
<proteinExistence type="predicted"/>
<dbReference type="SMART" id="SM00248">
    <property type="entry name" value="ANK"/>
    <property type="match status" value="2"/>
</dbReference>
<dbReference type="Gene3D" id="2.130.10.30">
    <property type="entry name" value="Regulator of chromosome condensation 1/beta-lactamase-inhibitor protein II"/>
    <property type="match status" value="1"/>
</dbReference>
<evidence type="ECO:0000259" key="5">
    <source>
        <dbReference type="PROSITE" id="PS50097"/>
    </source>
</evidence>
<dbReference type="Pfam" id="PF12796">
    <property type="entry name" value="Ank_2"/>
    <property type="match status" value="1"/>
</dbReference>
<keyword evidence="1" id="KW-0677">Repeat</keyword>